<dbReference type="InterPro" id="IPR039315">
    <property type="entry name" value="CheW"/>
</dbReference>
<organism evidence="2 3">
    <name type="scientific">Legionella lytica</name>
    <dbReference type="NCBI Taxonomy" id="96232"/>
    <lineage>
        <taxon>Bacteria</taxon>
        <taxon>Pseudomonadati</taxon>
        <taxon>Pseudomonadota</taxon>
        <taxon>Gammaproteobacteria</taxon>
        <taxon>Legionellales</taxon>
        <taxon>Legionellaceae</taxon>
        <taxon>Legionella</taxon>
    </lineage>
</organism>
<evidence type="ECO:0000313" key="3">
    <source>
        <dbReference type="Proteomes" id="UP001057474"/>
    </source>
</evidence>
<evidence type="ECO:0000313" key="2">
    <source>
        <dbReference type="EMBL" id="USQ14935.1"/>
    </source>
</evidence>
<dbReference type="InterPro" id="IPR036061">
    <property type="entry name" value="CheW-like_dom_sf"/>
</dbReference>
<dbReference type="Proteomes" id="UP001057474">
    <property type="component" value="Chromosome"/>
</dbReference>
<dbReference type="Gene3D" id="2.40.50.180">
    <property type="entry name" value="CheA-289, Domain 4"/>
    <property type="match status" value="1"/>
</dbReference>
<dbReference type="SUPFAM" id="SSF50341">
    <property type="entry name" value="CheW-like"/>
    <property type="match status" value="1"/>
</dbReference>
<gene>
    <name evidence="2" type="ORF">J2N86_06475</name>
</gene>
<dbReference type="SMART" id="SM00260">
    <property type="entry name" value="CheW"/>
    <property type="match status" value="1"/>
</dbReference>
<protein>
    <submittedName>
        <fullName evidence="2">Chemotaxis protein CheW</fullName>
    </submittedName>
</protein>
<feature type="domain" description="CheW-like" evidence="1">
    <location>
        <begin position="42"/>
        <end position="179"/>
    </location>
</feature>
<proteinExistence type="predicted"/>
<dbReference type="EMBL" id="CP071527">
    <property type="protein sequence ID" value="USQ14935.1"/>
    <property type="molecule type" value="Genomic_DNA"/>
</dbReference>
<accession>A0ABY4YBE9</accession>
<dbReference type="InterPro" id="IPR002545">
    <property type="entry name" value="CheW-lke_dom"/>
</dbReference>
<dbReference type="PANTHER" id="PTHR22617">
    <property type="entry name" value="CHEMOTAXIS SENSOR HISTIDINE KINASE-RELATED"/>
    <property type="match status" value="1"/>
</dbReference>
<name>A0ABY4YBE9_9GAMM</name>
<dbReference type="Gene3D" id="2.30.30.40">
    <property type="entry name" value="SH3 Domains"/>
    <property type="match status" value="1"/>
</dbReference>
<sequence>MVTKLQKHASELMPQSAEALRILIARAELLAKPEVSAIDVRGIDYVRFQLSPNEHYGISYQHVCEILHHVTVSKPPCIPTFVVGVINWRGSLITVVDLMKFFHPEYSGAAGEFIIIVSINDMTLGILAYSIEGSLMYQPSQLNTPLSSTKVANPEYILGLHQSVTAILNIDGLIPGLYQAIKESVYRIGDVHGSK</sequence>
<reference evidence="2" key="1">
    <citation type="submission" date="2021-03" db="EMBL/GenBank/DDBJ databases">
        <title>Legionella lytica PCM 2298.</title>
        <authorList>
            <person name="Koper P."/>
        </authorList>
    </citation>
    <scope>NUCLEOTIDE SEQUENCE</scope>
    <source>
        <strain evidence="2">PCM 2298</strain>
    </source>
</reference>
<keyword evidence="3" id="KW-1185">Reference proteome</keyword>
<dbReference type="PANTHER" id="PTHR22617:SF23">
    <property type="entry name" value="CHEMOTAXIS PROTEIN CHEW"/>
    <property type="match status" value="1"/>
</dbReference>
<dbReference type="Pfam" id="PF01584">
    <property type="entry name" value="CheW"/>
    <property type="match status" value="1"/>
</dbReference>
<dbReference type="PROSITE" id="PS50851">
    <property type="entry name" value="CHEW"/>
    <property type="match status" value="1"/>
</dbReference>
<evidence type="ECO:0000259" key="1">
    <source>
        <dbReference type="PROSITE" id="PS50851"/>
    </source>
</evidence>